<keyword evidence="1" id="KW-0812">Transmembrane</keyword>
<evidence type="ECO:0000313" key="2">
    <source>
        <dbReference type="EMBL" id="CAL8116527.1"/>
    </source>
</evidence>
<organism evidence="2 3">
    <name type="scientific">Orchesella dallaii</name>
    <dbReference type="NCBI Taxonomy" id="48710"/>
    <lineage>
        <taxon>Eukaryota</taxon>
        <taxon>Metazoa</taxon>
        <taxon>Ecdysozoa</taxon>
        <taxon>Arthropoda</taxon>
        <taxon>Hexapoda</taxon>
        <taxon>Collembola</taxon>
        <taxon>Entomobryomorpha</taxon>
        <taxon>Entomobryoidea</taxon>
        <taxon>Orchesellidae</taxon>
        <taxon>Orchesellinae</taxon>
        <taxon>Orchesella</taxon>
    </lineage>
</organism>
<name>A0ABP1R0X8_9HEXA</name>
<evidence type="ECO:0000256" key="1">
    <source>
        <dbReference type="SAM" id="Phobius"/>
    </source>
</evidence>
<protein>
    <submittedName>
        <fullName evidence="2">Uncharacterized protein</fullName>
    </submittedName>
</protein>
<accession>A0ABP1R0X8</accession>
<evidence type="ECO:0000313" key="3">
    <source>
        <dbReference type="Proteomes" id="UP001642540"/>
    </source>
</evidence>
<keyword evidence="3" id="KW-1185">Reference proteome</keyword>
<proteinExistence type="predicted"/>
<reference evidence="2 3" key="1">
    <citation type="submission" date="2024-08" db="EMBL/GenBank/DDBJ databases">
        <authorList>
            <person name="Cucini C."/>
            <person name="Frati F."/>
        </authorList>
    </citation>
    <scope>NUCLEOTIDE SEQUENCE [LARGE SCALE GENOMIC DNA]</scope>
</reference>
<comment type="caution">
    <text evidence="2">The sequence shown here is derived from an EMBL/GenBank/DDBJ whole genome shotgun (WGS) entry which is preliminary data.</text>
</comment>
<keyword evidence="1" id="KW-0472">Membrane</keyword>
<keyword evidence="1" id="KW-1133">Transmembrane helix</keyword>
<gene>
    <name evidence="2" type="ORF">ODALV1_LOCUS17322</name>
</gene>
<sequence length="149" mass="17117">MWFVELELYCLRIYKRRPLASQGLKPDCSHSLYIHWHLTSDLLGLDAQELSAKIYNNGRFFSTLGTMKNVLALTILLIFAMICISYAMDPRHTAWNGCNCQCGGERGGHCHCAWDKKLNWAHCRHGGNHWICFPFKDGGDCSRHGIFWP</sequence>
<feature type="transmembrane region" description="Helical" evidence="1">
    <location>
        <begin position="69"/>
        <end position="88"/>
    </location>
</feature>
<dbReference type="Proteomes" id="UP001642540">
    <property type="component" value="Unassembled WGS sequence"/>
</dbReference>
<dbReference type="EMBL" id="CAXLJM020000053">
    <property type="protein sequence ID" value="CAL8116527.1"/>
    <property type="molecule type" value="Genomic_DNA"/>
</dbReference>